<evidence type="ECO:0000313" key="2">
    <source>
        <dbReference type="EMBL" id="KAK1924644.1"/>
    </source>
</evidence>
<sequence>MSSQQQSVQMNVGDFEEAKTHTDFAQRLIAYITGFENPYIFRQPRDVSAPSRISNGHRDLIGETWTSWSKENQENISEEVRSSWFGGEGWEEISEGVKVCPWATFLRKVNTSACKSLEKFLTTVDGHSISAWKYNALLFLSALQEGVAVNGWSQSLSSWVRNGKGLQLVSSEDPAEKQVSEGDLVEILEIPEDEDPTASQDPSKDAPEQPSELCPEASNDGLHGVFSGRESGD</sequence>
<feature type="region of interest" description="Disordered" evidence="1">
    <location>
        <begin position="170"/>
        <end position="233"/>
    </location>
</feature>
<name>A0AAD9FR22_PAPLA</name>
<proteinExistence type="predicted"/>
<feature type="compositionally biased region" description="Acidic residues" evidence="1">
    <location>
        <begin position="183"/>
        <end position="196"/>
    </location>
</feature>
<dbReference type="AlphaFoldDB" id="A0AAD9FR22"/>
<gene>
    <name evidence="2" type="ORF">DB88DRAFT_545593</name>
</gene>
<accession>A0AAD9FR22</accession>
<evidence type="ECO:0000313" key="3">
    <source>
        <dbReference type="Proteomes" id="UP001182556"/>
    </source>
</evidence>
<reference evidence="2" key="1">
    <citation type="submission" date="2023-02" db="EMBL/GenBank/DDBJ databases">
        <title>Identification and recombinant expression of a fungal hydrolase from Papiliotrema laurentii that hydrolyzes apple cutin and clears colloidal polyester polyurethane.</title>
        <authorList>
            <consortium name="DOE Joint Genome Institute"/>
            <person name="Roman V.A."/>
            <person name="Bojanowski C."/>
            <person name="Crable B.R."/>
            <person name="Wagner D.N."/>
            <person name="Hung C.S."/>
            <person name="Nadeau L.J."/>
            <person name="Schratz L."/>
            <person name="Haridas S."/>
            <person name="Pangilinan J."/>
            <person name="Lipzen A."/>
            <person name="Na H."/>
            <person name="Yan M."/>
            <person name="Ng V."/>
            <person name="Grigoriev I.V."/>
            <person name="Spatafora J.W."/>
            <person name="Barlow D."/>
            <person name="Biffinger J."/>
            <person name="Kelley-Loughnane N."/>
            <person name="Varaljay V.A."/>
            <person name="Crookes-Goodson W.J."/>
        </authorList>
    </citation>
    <scope>NUCLEOTIDE SEQUENCE</scope>
    <source>
        <strain evidence="2">5307AH</strain>
    </source>
</reference>
<organism evidence="2 3">
    <name type="scientific">Papiliotrema laurentii</name>
    <name type="common">Cryptococcus laurentii</name>
    <dbReference type="NCBI Taxonomy" id="5418"/>
    <lineage>
        <taxon>Eukaryota</taxon>
        <taxon>Fungi</taxon>
        <taxon>Dikarya</taxon>
        <taxon>Basidiomycota</taxon>
        <taxon>Agaricomycotina</taxon>
        <taxon>Tremellomycetes</taxon>
        <taxon>Tremellales</taxon>
        <taxon>Rhynchogastremaceae</taxon>
        <taxon>Papiliotrema</taxon>
    </lineage>
</organism>
<evidence type="ECO:0000256" key="1">
    <source>
        <dbReference type="SAM" id="MobiDB-lite"/>
    </source>
</evidence>
<comment type="caution">
    <text evidence="2">The sequence shown here is derived from an EMBL/GenBank/DDBJ whole genome shotgun (WGS) entry which is preliminary data.</text>
</comment>
<protein>
    <submittedName>
        <fullName evidence="2">Uncharacterized protein</fullName>
    </submittedName>
</protein>
<keyword evidence="3" id="KW-1185">Reference proteome</keyword>
<dbReference type="Proteomes" id="UP001182556">
    <property type="component" value="Unassembled WGS sequence"/>
</dbReference>
<dbReference type="EMBL" id="JAODAN010000004">
    <property type="protein sequence ID" value="KAK1924644.1"/>
    <property type="molecule type" value="Genomic_DNA"/>
</dbReference>